<evidence type="ECO:0000256" key="3">
    <source>
        <dbReference type="ARBA" id="ARBA00022833"/>
    </source>
</evidence>
<dbReference type="GO" id="GO:0003682">
    <property type="term" value="F:chromatin binding"/>
    <property type="evidence" value="ECO:0007669"/>
    <property type="project" value="InterPro"/>
</dbReference>
<dbReference type="InterPro" id="IPR019787">
    <property type="entry name" value="Znf_PHD-finger"/>
</dbReference>
<dbReference type="PROSITE" id="PS51038">
    <property type="entry name" value="BAH"/>
    <property type="match status" value="1"/>
</dbReference>
<organism evidence="8 9">
    <name type="scientific">Pseudocohnilembus persalinus</name>
    <name type="common">Ciliate</name>
    <dbReference type="NCBI Taxonomy" id="266149"/>
    <lineage>
        <taxon>Eukaryota</taxon>
        <taxon>Sar</taxon>
        <taxon>Alveolata</taxon>
        <taxon>Ciliophora</taxon>
        <taxon>Intramacronucleata</taxon>
        <taxon>Oligohymenophorea</taxon>
        <taxon>Scuticociliatia</taxon>
        <taxon>Philasterida</taxon>
        <taxon>Pseudocohnilembidae</taxon>
        <taxon>Pseudocohnilembus</taxon>
    </lineage>
</organism>
<name>A0A0V0QJ93_PSEPJ</name>
<evidence type="ECO:0000256" key="4">
    <source>
        <dbReference type="PROSITE-ProRule" id="PRU00146"/>
    </source>
</evidence>
<dbReference type="InParanoid" id="A0A0V0QJ93"/>
<dbReference type="GO" id="GO:0008270">
    <property type="term" value="F:zinc ion binding"/>
    <property type="evidence" value="ECO:0007669"/>
    <property type="project" value="UniProtKB-KW"/>
</dbReference>
<dbReference type="CDD" id="cd04370">
    <property type="entry name" value="BAH"/>
    <property type="match status" value="1"/>
</dbReference>
<dbReference type="InterPro" id="IPR043151">
    <property type="entry name" value="BAH_sf"/>
</dbReference>
<evidence type="ECO:0000313" key="8">
    <source>
        <dbReference type="EMBL" id="KRX02308.1"/>
    </source>
</evidence>
<gene>
    <name evidence="8" type="ORF">PPERSA_09925</name>
</gene>
<feature type="domain" description="BAH" evidence="7">
    <location>
        <begin position="75"/>
        <end position="195"/>
    </location>
</feature>
<dbReference type="AlphaFoldDB" id="A0A0V0QJ93"/>
<feature type="region of interest" description="Disordered" evidence="5">
    <location>
        <begin position="1"/>
        <end position="35"/>
    </location>
</feature>
<dbReference type="SMART" id="SM00439">
    <property type="entry name" value="BAH"/>
    <property type="match status" value="1"/>
</dbReference>
<dbReference type="Gene3D" id="3.30.40.10">
    <property type="entry name" value="Zinc/RING finger domain, C3HC4 (zinc finger)"/>
    <property type="match status" value="1"/>
</dbReference>
<dbReference type="Pfam" id="PF00628">
    <property type="entry name" value="PHD"/>
    <property type="match status" value="1"/>
</dbReference>
<evidence type="ECO:0000256" key="2">
    <source>
        <dbReference type="ARBA" id="ARBA00022771"/>
    </source>
</evidence>
<evidence type="ECO:0000256" key="5">
    <source>
        <dbReference type="SAM" id="MobiDB-lite"/>
    </source>
</evidence>
<dbReference type="InterPro" id="IPR013083">
    <property type="entry name" value="Znf_RING/FYVE/PHD"/>
</dbReference>
<keyword evidence="2 4" id="KW-0863">Zinc-finger</keyword>
<dbReference type="PANTHER" id="PTHR46364">
    <property type="entry name" value="OS08G0421900 PROTEIN"/>
    <property type="match status" value="1"/>
</dbReference>
<keyword evidence="9" id="KW-1185">Reference proteome</keyword>
<accession>A0A0V0QJ93</accession>
<dbReference type="InterPro" id="IPR001965">
    <property type="entry name" value="Znf_PHD"/>
</dbReference>
<sequence length="249" mass="29055">MKRSLEEAVQSSEQEETSKQQKLNSGNGKKQQAPKDLEQIVKKCITEKKYEDMVKACSLNPEIYKEYRKLKFKQTIYKLDGTLLISNGDDPDNDYIGKLKKIIRIDFEQVHTLIQLQWYYKKSDIDSKYNNQKQNFSENEVFLTEHTDYALVDCINGKCDIITYDEYDQLSSIPANTFYSRAEYNAAKKKFNPPLEKWKKGCICNVPLNPDLLYVQCDKCSNWIHITCAGLTSEQVETIENYECKNCKK</sequence>
<proteinExistence type="predicted"/>
<dbReference type="InterPro" id="IPR001025">
    <property type="entry name" value="BAH_dom"/>
</dbReference>
<dbReference type="SUPFAM" id="SSF57903">
    <property type="entry name" value="FYVE/PHD zinc finger"/>
    <property type="match status" value="1"/>
</dbReference>
<keyword evidence="1" id="KW-0479">Metal-binding</keyword>
<evidence type="ECO:0000259" key="7">
    <source>
        <dbReference type="PROSITE" id="PS51038"/>
    </source>
</evidence>
<dbReference type="Gene3D" id="2.30.30.490">
    <property type="match status" value="1"/>
</dbReference>
<dbReference type="OMA" id="KFICLCE"/>
<evidence type="ECO:0000259" key="6">
    <source>
        <dbReference type="PROSITE" id="PS50016"/>
    </source>
</evidence>
<evidence type="ECO:0000256" key="1">
    <source>
        <dbReference type="ARBA" id="ARBA00022723"/>
    </source>
</evidence>
<dbReference type="OrthoDB" id="308516at2759"/>
<keyword evidence="3" id="KW-0862">Zinc</keyword>
<dbReference type="SMART" id="SM00249">
    <property type="entry name" value="PHD"/>
    <property type="match status" value="1"/>
</dbReference>
<dbReference type="Pfam" id="PF01426">
    <property type="entry name" value="BAH"/>
    <property type="match status" value="1"/>
</dbReference>
<evidence type="ECO:0000313" key="9">
    <source>
        <dbReference type="Proteomes" id="UP000054937"/>
    </source>
</evidence>
<feature type="domain" description="PHD-type" evidence="6">
    <location>
        <begin position="199"/>
        <end position="249"/>
    </location>
</feature>
<reference evidence="8 9" key="1">
    <citation type="journal article" date="2015" name="Sci. Rep.">
        <title>Genome of the facultative scuticociliatosis pathogen Pseudocohnilembus persalinus provides insight into its virulence through horizontal gene transfer.</title>
        <authorList>
            <person name="Xiong J."/>
            <person name="Wang G."/>
            <person name="Cheng J."/>
            <person name="Tian M."/>
            <person name="Pan X."/>
            <person name="Warren A."/>
            <person name="Jiang C."/>
            <person name="Yuan D."/>
            <person name="Miao W."/>
        </authorList>
    </citation>
    <scope>NUCLEOTIDE SEQUENCE [LARGE SCALE GENOMIC DNA]</scope>
    <source>
        <strain evidence="8">36N120E</strain>
    </source>
</reference>
<protein>
    <submittedName>
        <fullName evidence="8">Zinc finger, FYVE/PHD-type</fullName>
    </submittedName>
</protein>
<dbReference type="Proteomes" id="UP000054937">
    <property type="component" value="Unassembled WGS sequence"/>
</dbReference>
<dbReference type="EMBL" id="LDAU01000155">
    <property type="protein sequence ID" value="KRX02308.1"/>
    <property type="molecule type" value="Genomic_DNA"/>
</dbReference>
<dbReference type="PROSITE" id="PS50016">
    <property type="entry name" value="ZF_PHD_2"/>
    <property type="match status" value="1"/>
</dbReference>
<dbReference type="InterPro" id="IPR011011">
    <property type="entry name" value="Znf_FYVE_PHD"/>
</dbReference>
<comment type="caution">
    <text evidence="8">The sequence shown here is derived from an EMBL/GenBank/DDBJ whole genome shotgun (WGS) entry which is preliminary data.</text>
</comment>